<feature type="transmembrane region" description="Helical" evidence="5">
    <location>
        <begin position="376"/>
        <end position="397"/>
    </location>
</feature>
<dbReference type="SUPFAM" id="SSF81340">
    <property type="entry name" value="Clc chloride channel"/>
    <property type="match status" value="1"/>
</dbReference>
<dbReference type="InterPro" id="IPR050368">
    <property type="entry name" value="ClC-type_chloride_channel"/>
</dbReference>
<evidence type="ECO:0000256" key="4">
    <source>
        <dbReference type="ARBA" id="ARBA00023136"/>
    </source>
</evidence>
<evidence type="ECO:0000256" key="5">
    <source>
        <dbReference type="SAM" id="Phobius"/>
    </source>
</evidence>
<sequence>MYAKIHRHLINIEQAPIFFYVIRWTFVSLLVGVFAGFASAIFLKSLDFVTNYRENNLWIIYLLPIAGLAIGLLYHYFGQMVIKGNNQLIEEIHNPKKIVPLRMAPLVLLGTIITHLFGGSTGREGTAVQMGGAVADQLTYIFRFRPRDRKILIICGISAGFSSVFGTPLAGAVFGLEVYVLGRLRYNAIFPSLLSAILADFFCKFWNVGHTDYSQLIQIVPELSLFLLVVSIFVGILFGLTGMSFGMLTHFFTKQFRNIIPYPPLRPFIGGVLIVLFFILTTSTRYLGLGVPIIVQSFSEPIPIYDFLIKMFSTSFTLGAGFKGGEVTPLFFIGSTLGSSLSEIFPLPRSLMAGMGFVGVFAAAANTPLACTFMAIELFGINSAIYMGITCVTAYLFSGHTGIYSSQVIGDPKHLILGKEVGQKLSEKKKMKNLKIKKR</sequence>
<dbReference type="Gene3D" id="1.10.3080.10">
    <property type="entry name" value="Clc chloride channel"/>
    <property type="match status" value="1"/>
</dbReference>
<proteinExistence type="predicted"/>
<feature type="transmembrane region" description="Helical" evidence="5">
    <location>
        <begin position="58"/>
        <end position="77"/>
    </location>
</feature>
<gene>
    <name evidence="6" type="ORF">EHQ43_03260</name>
</gene>
<dbReference type="CDD" id="cd03682">
    <property type="entry name" value="ClC_sycA_like"/>
    <property type="match status" value="1"/>
</dbReference>
<dbReference type="GO" id="GO:0015108">
    <property type="term" value="F:chloride transmembrane transporter activity"/>
    <property type="evidence" value="ECO:0007669"/>
    <property type="project" value="InterPro"/>
</dbReference>
<feature type="transmembrane region" description="Helical" evidence="5">
    <location>
        <begin position="344"/>
        <end position="364"/>
    </location>
</feature>
<dbReference type="InterPro" id="IPR001807">
    <property type="entry name" value="ClC"/>
</dbReference>
<feature type="transmembrane region" description="Helical" evidence="5">
    <location>
        <begin position="268"/>
        <end position="295"/>
    </location>
</feature>
<protein>
    <submittedName>
        <fullName evidence="6">Chloride channel protein</fullName>
    </submittedName>
</protein>
<evidence type="ECO:0000313" key="7">
    <source>
        <dbReference type="Proteomes" id="UP000297641"/>
    </source>
</evidence>
<feature type="transmembrane region" description="Helical" evidence="5">
    <location>
        <begin position="21"/>
        <end position="43"/>
    </location>
</feature>
<reference evidence="6 7" key="1">
    <citation type="journal article" date="2019" name="PLoS Negl. Trop. Dis.">
        <title>Revisiting the worldwide diversity of Leptospira species in the environment.</title>
        <authorList>
            <person name="Vincent A.T."/>
            <person name="Schiettekatte O."/>
            <person name="Bourhy P."/>
            <person name="Veyrier F.J."/>
            <person name="Picardeau M."/>
        </authorList>
    </citation>
    <scope>NUCLEOTIDE SEQUENCE [LARGE SCALE GENOMIC DNA]</scope>
    <source>
        <strain evidence="6 7">201800273</strain>
    </source>
</reference>
<dbReference type="InterPro" id="IPR014743">
    <property type="entry name" value="Cl-channel_core"/>
</dbReference>
<feature type="transmembrane region" description="Helical" evidence="5">
    <location>
        <begin position="186"/>
        <end position="203"/>
    </location>
</feature>
<feature type="transmembrane region" description="Helical" evidence="5">
    <location>
        <begin position="223"/>
        <end position="248"/>
    </location>
</feature>
<keyword evidence="3 5" id="KW-1133">Transmembrane helix</keyword>
<evidence type="ECO:0000313" key="6">
    <source>
        <dbReference type="EMBL" id="TGL08621.1"/>
    </source>
</evidence>
<evidence type="ECO:0000256" key="1">
    <source>
        <dbReference type="ARBA" id="ARBA00004141"/>
    </source>
</evidence>
<feature type="transmembrane region" description="Helical" evidence="5">
    <location>
        <begin position="151"/>
        <end position="174"/>
    </location>
</feature>
<dbReference type="EMBL" id="RQFT01000003">
    <property type="protein sequence ID" value="TGL08621.1"/>
    <property type="molecule type" value="Genomic_DNA"/>
</dbReference>
<evidence type="ECO:0000256" key="3">
    <source>
        <dbReference type="ARBA" id="ARBA00022989"/>
    </source>
</evidence>
<dbReference type="AlphaFoldDB" id="A0A7I0HWA3"/>
<keyword evidence="4 5" id="KW-0472">Membrane</keyword>
<dbReference type="PRINTS" id="PR00762">
    <property type="entry name" value="CLCHANNEL"/>
</dbReference>
<dbReference type="Pfam" id="PF00654">
    <property type="entry name" value="Voltage_CLC"/>
    <property type="match status" value="1"/>
</dbReference>
<organism evidence="6 7">
    <name type="scientific">Leptospira bouyouniensis</name>
    <dbReference type="NCBI Taxonomy" id="2484911"/>
    <lineage>
        <taxon>Bacteria</taxon>
        <taxon>Pseudomonadati</taxon>
        <taxon>Spirochaetota</taxon>
        <taxon>Spirochaetia</taxon>
        <taxon>Leptospirales</taxon>
        <taxon>Leptospiraceae</taxon>
        <taxon>Leptospira</taxon>
    </lineage>
</organism>
<dbReference type="PANTHER" id="PTHR43427:SF12">
    <property type="entry name" value="CHLORIDE TRANSPORTER"/>
    <property type="match status" value="1"/>
</dbReference>
<evidence type="ECO:0000256" key="2">
    <source>
        <dbReference type="ARBA" id="ARBA00022692"/>
    </source>
</evidence>
<dbReference type="PANTHER" id="PTHR43427">
    <property type="entry name" value="CHLORIDE CHANNEL PROTEIN CLC-E"/>
    <property type="match status" value="1"/>
</dbReference>
<dbReference type="GO" id="GO:0016020">
    <property type="term" value="C:membrane"/>
    <property type="evidence" value="ECO:0007669"/>
    <property type="project" value="UniProtKB-SubCell"/>
</dbReference>
<comment type="caution">
    <text evidence="6">The sequence shown here is derived from an EMBL/GenBank/DDBJ whole genome shotgun (WGS) entry which is preliminary data.</text>
</comment>
<name>A0A7I0HWA3_9LEPT</name>
<accession>A0A7I0HWA3</accession>
<comment type="subcellular location">
    <subcellularLocation>
        <location evidence="1">Membrane</location>
        <topology evidence="1">Multi-pass membrane protein</topology>
    </subcellularLocation>
</comment>
<dbReference type="Proteomes" id="UP000297641">
    <property type="component" value="Unassembled WGS sequence"/>
</dbReference>
<keyword evidence="2 5" id="KW-0812">Transmembrane</keyword>